<dbReference type="AlphaFoldDB" id="A0A0A9QPW3"/>
<dbReference type="EMBL" id="GBRH01246009">
    <property type="protein sequence ID" value="JAD51886.1"/>
    <property type="molecule type" value="Transcribed_RNA"/>
</dbReference>
<evidence type="ECO:0000313" key="1">
    <source>
        <dbReference type="EMBL" id="JAD51886.1"/>
    </source>
</evidence>
<organism evidence="1">
    <name type="scientific">Arundo donax</name>
    <name type="common">Giant reed</name>
    <name type="synonym">Donax arundinaceus</name>
    <dbReference type="NCBI Taxonomy" id="35708"/>
    <lineage>
        <taxon>Eukaryota</taxon>
        <taxon>Viridiplantae</taxon>
        <taxon>Streptophyta</taxon>
        <taxon>Embryophyta</taxon>
        <taxon>Tracheophyta</taxon>
        <taxon>Spermatophyta</taxon>
        <taxon>Magnoliopsida</taxon>
        <taxon>Liliopsida</taxon>
        <taxon>Poales</taxon>
        <taxon>Poaceae</taxon>
        <taxon>PACMAD clade</taxon>
        <taxon>Arundinoideae</taxon>
        <taxon>Arundineae</taxon>
        <taxon>Arundo</taxon>
    </lineage>
</organism>
<accession>A0A0A9QPW3</accession>
<sequence length="70" mass="7627">MTSPATQKELMRLSVVGRIFRQLISSSTAAGEATADTARAAMSALALRNWMRTIDVSTLSLCKDVIWVVK</sequence>
<proteinExistence type="predicted"/>
<protein>
    <submittedName>
        <fullName evidence="1">Uncharacterized protein</fullName>
    </submittedName>
</protein>
<name>A0A0A9QPW3_ARUDO</name>
<reference evidence="1" key="1">
    <citation type="submission" date="2014-09" db="EMBL/GenBank/DDBJ databases">
        <authorList>
            <person name="Magalhaes I.L.F."/>
            <person name="Oliveira U."/>
            <person name="Santos F.R."/>
            <person name="Vidigal T.H.D.A."/>
            <person name="Brescovit A.D."/>
            <person name="Santos A.J."/>
        </authorList>
    </citation>
    <scope>NUCLEOTIDE SEQUENCE</scope>
    <source>
        <tissue evidence="1">Shoot tissue taken approximately 20 cm above the soil surface</tissue>
    </source>
</reference>
<reference evidence="1" key="2">
    <citation type="journal article" date="2015" name="Data Brief">
        <title>Shoot transcriptome of the giant reed, Arundo donax.</title>
        <authorList>
            <person name="Barrero R.A."/>
            <person name="Guerrero F.D."/>
            <person name="Moolhuijzen P."/>
            <person name="Goolsby J.A."/>
            <person name="Tidwell J."/>
            <person name="Bellgard S.E."/>
            <person name="Bellgard M.I."/>
        </authorList>
    </citation>
    <scope>NUCLEOTIDE SEQUENCE</scope>
    <source>
        <tissue evidence="1">Shoot tissue taken approximately 20 cm above the soil surface</tissue>
    </source>
</reference>